<dbReference type="PROSITE" id="PS01124">
    <property type="entry name" value="HTH_ARAC_FAMILY_2"/>
    <property type="match status" value="1"/>
</dbReference>
<gene>
    <name evidence="6" type="ORF">M2280_003718</name>
</gene>
<dbReference type="InterPro" id="IPR035418">
    <property type="entry name" value="AraC-bd_2"/>
</dbReference>
<dbReference type="SUPFAM" id="SSF46689">
    <property type="entry name" value="Homeodomain-like"/>
    <property type="match status" value="1"/>
</dbReference>
<evidence type="ECO:0000313" key="6">
    <source>
        <dbReference type="EMBL" id="MDH6282487.1"/>
    </source>
</evidence>
<dbReference type="Proteomes" id="UP001160334">
    <property type="component" value="Unassembled WGS sequence"/>
</dbReference>
<organism evidence="6 7">
    <name type="scientific">Prescottella agglutinans</name>
    <dbReference type="NCBI Taxonomy" id="1644129"/>
    <lineage>
        <taxon>Bacteria</taxon>
        <taxon>Bacillati</taxon>
        <taxon>Actinomycetota</taxon>
        <taxon>Actinomycetes</taxon>
        <taxon>Mycobacteriales</taxon>
        <taxon>Nocardiaceae</taxon>
        <taxon>Prescottella</taxon>
    </lineage>
</organism>
<evidence type="ECO:0000256" key="2">
    <source>
        <dbReference type="ARBA" id="ARBA00023125"/>
    </source>
</evidence>
<dbReference type="Pfam" id="PF12833">
    <property type="entry name" value="HTH_18"/>
    <property type="match status" value="1"/>
</dbReference>
<dbReference type="InterPro" id="IPR018060">
    <property type="entry name" value="HTH_AraC"/>
</dbReference>
<keyword evidence="7" id="KW-1185">Reference proteome</keyword>
<dbReference type="InterPro" id="IPR009057">
    <property type="entry name" value="Homeodomain-like_sf"/>
</dbReference>
<dbReference type="RefSeq" id="WP_280761788.1">
    <property type="nucleotide sequence ID" value="NZ_JARXVC010000010.1"/>
</dbReference>
<reference evidence="6 7" key="1">
    <citation type="submission" date="2023-04" db="EMBL/GenBank/DDBJ databases">
        <title>Forest soil microbial communities from Buena Vista Peninsula, Colon Province, Panama.</title>
        <authorList>
            <person name="Bouskill N."/>
        </authorList>
    </citation>
    <scope>NUCLEOTIDE SEQUENCE [LARGE SCALE GENOMIC DNA]</scope>
    <source>
        <strain evidence="6 7">CFH S0262</strain>
    </source>
</reference>
<evidence type="ECO:0000256" key="1">
    <source>
        <dbReference type="ARBA" id="ARBA00023015"/>
    </source>
</evidence>
<evidence type="ECO:0000256" key="4">
    <source>
        <dbReference type="SAM" id="MobiDB-lite"/>
    </source>
</evidence>
<sequence length="322" mass="34791">MSTPTDTGREQTGDHPYPNDWEEVSHAAAAYFPHQLTPLASAGPESVTLENIGIGPVRIARIDWGSDAEVCVRSEHPGAFAVNIPLSGRLDSVTGRHEISSAPGTATICPPDVLTTFPHWSGSCAILGVRFDRAHLEREMSRALGRPGARLPMQLDLSTPVGASWLRFVRSMSEQMRDPYSVVQNDLVSAQLLSAATTGFVLAAVPEDVPGASEARPRIVKRVIDAIHDDPAHDWTVLEMAERAGVGVRRLQDGFRRYVGRSPTEYLADVRLGRVRQDLAAAGPGDTVGTIALRWGFAHTGRFAAAYRNRFGTIPSAALRSA</sequence>
<keyword evidence="1" id="KW-0805">Transcription regulation</keyword>
<dbReference type="Gene3D" id="1.10.10.60">
    <property type="entry name" value="Homeodomain-like"/>
    <property type="match status" value="1"/>
</dbReference>
<name>A0ABT6MDW6_9NOCA</name>
<dbReference type="EMBL" id="JARXVC010000010">
    <property type="protein sequence ID" value="MDH6282487.1"/>
    <property type="molecule type" value="Genomic_DNA"/>
</dbReference>
<dbReference type="PANTHER" id="PTHR46796:SF12">
    <property type="entry name" value="HTH-TYPE DNA-BINDING TRANSCRIPTIONAL ACTIVATOR EUTR"/>
    <property type="match status" value="1"/>
</dbReference>
<keyword evidence="2" id="KW-0238">DNA-binding</keyword>
<protein>
    <submittedName>
        <fullName evidence="6">AraC-like DNA-binding protein</fullName>
    </submittedName>
</protein>
<dbReference type="InterPro" id="IPR050204">
    <property type="entry name" value="AraC_XylS_family_regulators"/>
</dbReference>
<feature type="domain" description="HTH araC/xylS-type" evidence="5">
    <location>
        <begin position="221"/>
        <end position="321"/>
    </location>
</feature>
<proteinExistence type="predicted"/>
<evidence type="ECO:0000313" key="7">
    <source>
        <dbReference type="Proteomes" id="UP001160334"/>
    </source>
</evidence>
<feature type="region of interest" description="Disordered" evidence="4">
    <location>
        <begin position="1"/>
        <end position="20"/>
    </location>
</feature>
<accession>A0ABT6MDW6</accession>
<dbReference type="PANTHER" id="PTHR46796">
    <property type="entry name" value="HTH-TYPE TRANSCRIPTIONAL ACTIVATOR RHAS-RELATED"/>
    <property type="match status" value="1"/>
</dbReference>
<comment type="caution">
    <text evidence="6">The sequence shown here is derived from an EMBL/GenBank/DDBJ whole genome shotgun (WGS) entry which is preliminary data.</text>
</comment>
<keyword evidence="3" id="KW-0804">Transcription</keyword>
<evidence type="ECO:0000256" key="3">
    <source>
        <dbReference type="ARBA" id="ARBA00023163"/>
    </source>
</evidence>
<dbReference type="SMART" id="SM00342">
    <property type="entry name" value="HTH_ARAC"/>
    <property type="match status" value="1"/>
</dbReference>
<evidence type="ECO:0000259" key="5">
    <source>
        <dbReference type="PROSITE" id="PS01124"/>
    </source>
</evidence>
<dbReference type="Pfam" id="PF14525">
    <property type="entry name" value="AraC_binding_2"/>
    <property type="match status" value="1"/>
</dbReference>